<dbReference type="GO" id="GO:0009253">
    <property type="term" value="P:peptidoglycan catabolic process"/>
    <property type="evidence" value="ECO:0007669"/>
    <property type="project" value="InterPro"/>
</dbReference>
<dbReference type="Proteomes" id="UP000053271">
    <property type="component" value="Unassembled WGS sequence"/>
</dbReference>
<evidence type="ECO:0000313" key="4">
    <source>
        <dbReference type="Proteomes" id="UP000053271"/>
    </source>
</evidence>
<evidence type="ECO:0000256" key="1">
    <source>
        <dbReference type="SAM" id="MobiDB-lite"/>
    </source>
</evidence>
<evidence type="ECO:0000259" key="2">
    <source>
        <dbReference type="SMART" id="SM00644"/>
    </source>
</evidence>
<dbReference type="GeneID" id="91428346"/>
<dbReference type="RefSeq" id="WP_067239404.1">
    <property type="nucleotide sequence ID" value="NZ_KQ948560.1"/>
</dbReference>
<dbReference type="SMART" id="SM00644">
    <property type="entry name" value="Ami_2"/>
    <property type="match status" value="1"/>
</dbReference>
<dbReference type="Gene3D" id="1.10.101.10">
    <property type="entry name" value="PGBD-like superfamily/PGBD"/>
    <property type="match status" value="1"/>
</dbReference>
<dbReference type="SUPFAM" id="SSF55846">
    <property type="entry name" value="N-acetylmuramoyl-L-alanine amidase-like"/>
    <property type="match status" value="1"/>
</dbReference>
<comment type="caution">
    <text evidence="3">The sequence shown here is derived from an EMBL/GenBank/DDBJ whole genome shotgun (WGS) entry which is preliminary data.</text>
</comment>
<evidence type="ECO:0000313" key="3">
    <source>
        <dbReference type="EMBL" id="KUN34841.1"/>
    </source>
</evidence>
<dbReference type="CDD" id="cd06583">
    <property type="entry name" value="PGRP"/>
    <property type="match status" value="1"/>
</dbReference>
<dbReference type="Pfam" id="PF01510">
    <property type="entry name" value="Amidase_2"/>
    <property type="match status" value="1"/>
</dbReference>
<organism evidence="3 4">
    <name type="scientific">Streptomyces longwoodensis</name>
    <dbReference type="NCBI Taxonomy" id="68231"/>
    <lineage>
        <taxon>Bacteria</taxon>
        <taxon>Bacillati</taxon>
        <taxon>Actinomycetota</taxon>
        <taxon>Actinomycetes</taxon>
        <taxon>Kitasatosporales</taxon>
        <taxon>Streptomycetaceae</taxon>
        <taxon>Streptomyces</taxon>
    </lineage>
</organism>
<name>A0A117QLF1_9ACTN</name>
<dbReference type="Gene3D" id="3.40.80.10">
    <property type="entry name" value="Peptidoglycan recognition protein-like"/>
    <property type="match status" value="1"/>
</dbReference>
<dbReference type="InterPro" id="IPR036505">
    <property type="entry name" value="Amidase/PGRP_sf"/>
</dbReference>
<keyword evidence="4" id="KW-1185">Reference proteome</keyword>
<feature type="region of interest" description="Disordered" evidence="1">
    <location>
        <begin position="275"/>
        <end position="297"/>
    </location>
</feature>
<dbReference type="InterPro" id="IPR036366">
    <property type="entry name" value="PGBDSf"/>
</dbReference>
<reference evidence="3 4" key="1">
    <citation type="submission" date="2015-10" db="EMBL/GenBank/DDBJ databases">
        <title>Draft genome sequence of Streptomyces longwoodensis DSM 41677, type strain for the species Streptomyces longwoodensis.</title>
        <authorList>
            <person name="Ruckert C."/>
            <person name="Winkler A."/>
            <person name="Kalinowski J."/>
            <person name="Kampfer P."/>
            <person name="Glaeser S."/>
        </authorList>
    </citation>
    <scope>NUCLEOTIDE SEQUENCE [LARGE SCALE GENOMIC DNA]</scope>
    <source>
        <strain evidence="3 4">DSM 41677</strain>
    </source>
</reference>
<dbReference type="STRING" id="68231.AQJ30_27625"/>
<dbReference type="GO" id="GO:0008745">
    <property type="term" value="F:N-acetylmuramoyl-L-alanine amidase activity"/>
    <property type="evidence" value="ECO:0007669"/>
    <property type="project" value="InterPro"/>
</dbReference>
<dbReference type="AlphaFoldDB" id="A0A117QLF1"/>
<dbReference type="EMBL" id="LMWS01000035">
    <property type="protein sequence ID" value="KUN34841.1"/>
    <property type="molecule type" value="Genomic_DNA"/>
</dbReference>
<protein>
    <submittedName>
        <fullName evidence="3">Negative regulator of beta-lactamase</fullName>
    </submittedName>
</protein>
<dbReference type="InterPro" id="IPR002502">
    <property type="entry name" value="Amidase_domain"/>
</dbReference>
<proteinExistence type="predicted"/>
<feature type="domain" description="N-acetylmuramoyl-L-alanine amidase" evidence="2">
    <location>
        <begin position="27"/>
        <end position="180"/>
    </location>
</feature>
<gene>
    <name evidence="3" type="ORF">AQJ30_27625</name>
</gene>
<sequence length="307" mass="33322">MATPMSADAFLAALRAEGLTVIEVGDWRHHNRNTKGPWGPVHGVLIHHTVTRGTGVTVDIVREGYSGLPGPLCHGMIAKSGTVYLIGYGRANHAGLGDPDVLRAVIDEKPLPHDDEATVDGNRHFFGFECENYGDGKDPWPPEQLEAIERAAAAVCRHYGWDERSVIGHLEWQPGKVDPRGFTMDSMRARIAKRLGSKPATTPLPAPQKPVIDLSKLREAARTNPSMKGTPCTYEGVRIWEAALVNEGLLAKRRLDGHFGSETVDATSAWQERLGYRGRKPGQPADGIPGPDSAKRLGAKHGFTVVA</sequence>
<accession>A0A117QLF1</accession>